<dbReference type="RefSeq" id="WP_135205499.1">
    <property type="nucleotide sequence ID" value="NZ_SPVF01000020.1"/>
</dbReference>
<proteinExistence type="predicted"/>
<dbReference type="OrthoDB" id="7030114at2"/>
<organism evidence="1 2">
    <name type="scientific">Zemynaea arenosa</name>
    <dbReference type="NCBI Taxonomy" id="2561931"/>
    <lineage>
        <taxon>Bacteria</taxon>
        <taxon>Pseudomonadati</taxon>
        <taxon>Pseudomonadota</taxon>
        <taxon>Betaproteobacteria</taxon>
        <taxon>Burkholderiales</taxon>
        <taxon>Oxalobacteraceae</taxon>
        <taxon>Telluria group</taxon>
        <taxon>Zemynaea</taxon>
    </lineage>
</organism>
<protein>
    <submittedName>
        <fullName evidence="1">DUF3606 domain-containing protein</fullName>
    </submittedName>
</protein>
<evidence type="ECO:0000313" key="1">
    <source>
        <dbReference type="EMBL" id="TFW29357.1"/>
    </source>
</evidence>
<accession>A0A4Y9SV26</accession>
<dbReference type="AlphaFoldDB" id="A0A4Y9SV26"/>
<dbReference type="Proteomes" id="UP000298438">
    <property type="component" value="Unassembled WGS sequence"/>
</dbReference>
<evidence type="ECO:0000313" key="2">
    <source>
        <dbReference type="Proteomes" id="UP000298438"/>
    </source>
</evidence>
<dbReference type="Pfam" id="PF12244">
    <property type="entry name" value="DUF3606"/>
    <property type="match status" value="1"/>
</dbReference>
<gene>
    <name evidence="1" type="ORF">E4L96_01640</name>
</gene>
<comment type="caution">
    <text evidence="1">The sequence shown here is derived from an EMBL/GenBank/DDBJ whole genome shotgun (WGS) entry which is preliminary data.</text>
</comment>
<dbReference type="InterPro" id="IPR022037">
    <property type="entry name" value="DUF3606"/>
</dbReference>
<dbReference type="EMBL" id="SPVF01000020">
    <property type="protein sequence ID" value="TFW29357.1"/>
    <property type="molecule type" value="Genomic_DNA"/>
</dbReference>
<keyword evidence="2" id="KW-1185">Reference proteome</keyword>
<sequence>MADNLQKAGQQDRSRINVNERWELQYWTKELGVSAEELQQAVKAVGPSVTAVRTHLRK</sequence>
<reference evidence="1 2" key="1">
    <citation type="submission" date="2019-03" db="EMBL/GenBank/DDBJ databases">
        <title>Draft Genome Sequence of Massilia arenosa sp. nov., a Novel Massilia Species Isolated from a Sandy-loam Maize Soil.</title>
        <authorList>
            <person name="Raths R."/>
            <person name="Peta V."/>
            <person name="Bucking H."/>
        </authorList>
    </citation>
    <scope>NUCLEOTIDE SEQUENCE [LARGE SCALE GENOMIC DNA]</scope>
    <source>
        <strain evidence="1 2">MC02</strain>
    </source>
</reference>
<name>A0A4Y9SV26_9BURK</name>